<dbReference type="InterPro" id="IPR000244">
    <property type="entry name" value="Ribosomal_bL9"/>
</dbReference>
<gene>
    <name evidence="6" type="ORF">SAMEA4029010_CIC11G00000002637</name>
</gene>
<feature type="compositionally biased region" description="Basic and acidic residues" evidence="4">
    <location>
        <begin position="71"/>
        <end position="84"/>
    </location>
</feature>
<feature type="domain" description="Ribosomal protein L9" evidence="5">
    <location>
        <begin position="22"/>
        <end position="59"/>
    </location>
</feature>
<keyword evidence="2" id="KW-0689">Ribosomal protein</keyword>
<dbReference type="SUPFAM" id="SSF55658">
    <property type="entry name" value="L9 N-domain-like"/>
    <property type="match status" value="1"/>
</dbReference>
<dbReference type="Pfam" id="PF01281">
    <property type="entry name" value="Ribosomal_L9_N"/>
    <property type="match status" value="1"/>
</dbReference>
<dbReference type="AlphaFoldDB" id="A0A1L0B8A3"/>
<sequence>MLSRTSVARQFVRYASKAEKISVQLLQDYQPLGVAGEVVRVKPAFMRNFLHVGNKACYMVDGPKIPVVQRKRDVVSDKPKKKTPDSVLAQEPQAKKESAPALSLDELSSLFTTMRSSKTKKSSVVGFQTDTSAGDVAAYSLAELGESLPDTFTLSGKKYPITREQLAQSVFNSTGIEVPSSVIKVVGENGTAVEEIVESGVYSWSFLAAGDANILKKKLRVQ</sequence>
<evidence type="ECO:0000256" key="4">
    <source>
        <dbReference type="SAM" id="MobiDB-lite"/>
    </source>
</evidence>
<evidence type="ECO:0000313" key="6">
    <source>
        <dbReference type="EMBL" id="SGZ47219.1"/>
    </source>
</evidence>
<dbReference type="EMBL" id="LT635756">
    <property type="protein sequence ID" value="SGZ47219.1"/>
    <property type="molecule type" value="Genomic_DNA"/>
</dbReference>
<evidence type="ECO:0000256" key="3">
    <source>
        <dbReference type="ARBA" id="ARBA00023274"/>
    </source>
</evidence>
<dbReference type="PANTHER" id="PTHR21368">
    <property type="entry name" value="50S RIBOSOMAL PROTEIN L9"/>
    <property type="match status" value="1"/>
</dbReference>
<dbReference type="GO" id="GO:0005840">
    <property type="term" value="C:ribosome"/>
    <property type="evidence" value="ECO:0007669"/>
    <property type="project" value="UniProtKB-KW"/>
</dbReference>
<dbReference type="OrthoDB" id="5555409at2759"/>
<dbReference type="InterPro" id="IPR020070">
    <property type="entry name" value="Ribosomal_bL9_N"/>
</dbReference>
<comment type="similarity">
    <text evidence="1">Belongs to the bacterial ribosomal protein bL9 family.</text>
</comment>
<dbReference type="InterPro" id="IPR036935">
    <property type="entry name" value="Ribosomal_bL9_N_sf"/>
</dbReference>
<evidence type="ECO:0000313" key="7">
    <source>
        <dbReference type="Proteomes" id="UP000182334"/>
    </source>
</evidence>
<protein>
    <submittedName>
        <fullName evidence="6">CIC11C00000002637</fullName>
    </submittedName>
</protein>
<evidence type="ECO:0000256" key="1">
    <source>
        <dbReference type="ARBA" id="ARBA00010605"/>
    </source>
</evidence>
<dbReference type="Gene3D" id="3.40.5.10">
    <property type="entry name" value="Ribosomal protein L9, N-terminal domain"/>
    <property type="match status" value="1"/>
</dbReference>
<keyword evidence="3" id="KW-0687">Ribonucleoprotein</keyword>
<dbReference type="InterPro" id="IPR009027">
    <property type="entry name" value="Ribosomal_bL9/RNase_H1_N"/>
</dbReference>
<dbReference type="GO" id="GO:1990904">
    <property type="term" value="C:ribonucleoprotein complex"/>
    <property type="evidence" value="ECO:0007669"/>
    <property type="project" value="UniProtKB-KW"/>
</dbReference>
<reference evidence="6 7" key="1">
    <citation type="submission" date="2016-10" db="EMBL/GenBank/DDBJ databases">
        <authorList>
            <person name="de Groot N.N."/>
        </authorList>
    </citation>
    <scope>NUCLEOTIDE SEQUENCE [LARGE SCALE GENOMIC DNA]</scope>
    <source>
        <strain evidence="6 7">CBS 141442</strain>
    </source>
</reference>
<feature type="region of interest" description="Disordered" evidence="4">
    <location>
        <begin position="71"/>
        <end position="98"/>
    </location>
</feature>
<evidence type="ECO:0000256" key="2">
    <source>
        <dbReference type="ARBA" id="ARBA00022980"/>
    </source>
</evidence>
<dbReference type="Proteomes" id="UP000182334">
    <property type="component" value="Chromosome I"/>
</dbReference>
<keyword evidence="7" id="KW-1185">Reference proteome</keyword>
<organism evidence="6 7">
    <name type="scientific">Sungouiella intermedia</name>
    <dbReference type="NCBI Taxonomy" id="45354"/>
    <lineage>
        <taxon>Eukaryota</taxon>
        <taxon>Fungi</taxon>
        <taxon>Dikarya</taxon>
        <taxon>Ascomycota</taxon>
        <taxon>Saccharomycotina</taxon>
        <taxon>Pichiomycetes</taxon>
        <taxon>Metschnikowiaceae</taxon>
        <taxon>Sungouiella</taxon>
    </lineage>
</organism>
<name>A0A1L0B8A3_9ASCO</name>
<dbReference type="GO" id="GO:0003735">
    <property type="term" value="F:structural constituent of ribosome"/>
    <property type="evidence" value="ECO:0007669"/>
    <property type="project" value="InterPro"/>
</dbReference>
<evidence type="ECO:0000259" key="5">
    <source>
        <dbReference type="Pfam" id="PF01281"/>
    </source>
</evidence>
<dbReference type="STRING" id="45354.A0A1L0B8A3"/>
<proteinExistence type="inferred from homology"/>
<dbReference type="GO" id="GO:0006412">
    <property type="term" value="P:translation"/>
    <property type="evidence" value="ECO:0007669"/>
    <property type="project" value="InterPro"/>
</dbReference>
<accession>A0A1L0B8A3</accession>